<evidence type="ECO:0000313" key="1">
    <source>
        <dbReference type="EMBL" id="MEQ2287126.1"/>
    </source>
</evidence>
<proteinExistence type="predicted"/>
<dbReference type="Proteomes" id="UP001469553">
    <property type="component" value="Unassembled WGS sequence"/>
</dbReference>
<evidence type="ECO:0000313" key="2">
    <source>
        <dbReference type="Proteomes" id="UP001469553"/>
    </source>
</evidence>
<reference evidence="1 2" key="1">
    <citation type="submission" date="2021-06" db="EMBL/GenBank/DDBJ databases">
        <authorList>
            <person name="Palmer J.M."/>
        </authorList>
    </citation>
    <scope>NUCLEOTIDE SEQUENCE [LARGE SCALE GENOMIC DNA]</scope>
    <source>
        <strain evidence="1 2">AS_MEX2019</strain>
        <tissue evidence="1">Muscle</tissue>
    </source>
</reference>
<name>A0ABV0Y051_9TELE</name>
<protein>
    <submittedName>
        <fullName evidence="1">Uncharacterized protein</fullName>
    </submittedName>
</protein>
<organism evidence="1 2">
    <name type="scientific">Ameca splendens</name>
    <dbReference type="NCBI Taxonomy" id="208324"/>
    <lineage>
        <taxon>Eukaryota</taxon>
        <taxon>Metazoa</taxon>
        <taxon>Chordata</taxon>
        <taxon>Craniata</taxon>
        <taxon>Vertebrata</taxon>
        <taxon>Euteleostomi</taxon>
        <taxon>Actinopterygii</taxon>
        <taxon>Neopterygii</taxon>
        <taxon>Teleostei</taxon>
        <taxon>Neoteleostei</taxon>
        <taxon>Acanthomorphata</taxon>
        <taxon>Ovalentaria</taxon>
        <taxon>Atherinomorphae</taxon>
        <taxon>Cyprinodontiformes</taxon>
        <taxon>Goodeidae</taxon>
        <taxon>Ameca</taxon>
    </lineage>
</organism>
<dbReference type="EMBL" id="JAHRIP010019329">
    <property type="protein sequence ID" value="MEQ2287126.1"/>
    <property type="molecule type" value="Genomic_DNA"/>
</dbReference>
<sequence length="101" mass="12249">MYAVDVPNIYIWHVVMRECRKRRQCLVFKQPQRSHWVSSLSKARQDEIKMSSHLPISEMKVRNPFRQQTSHPRVPSSHLQLLSIDQRSERLYQQWSMTLMR</sequence>
<accession>A0ABV0Y051</accession>
<keyword evidence="2" id="KW-1185">Reference proteome</keyword>
<gene>
    <name evidence="1" type="ORF">AMECASPLE_009331</name>
</gene>
<comment type="caution">
    <text evidence="1">The sequence shown here is derived from an EMBL/GenBank/DDBJ whole genome shotgun (WGS) entry which is preliminary data.</text>
</comment>